<feature type="transmembrane region" description="Helical" evidence="14">
    <location>
        <begin position="12"/>
        <end position="35"/>
    </location>
</feature>
<dbReference type="eggNOG" id="COG0840">
    <property type="taxonomic scope" value="Bacteria"/>
</dbReference>
<evidence type="ECO:0000256" key="10">
    <source>
        <dbReference type="ARBA" id="ARBA00029447"/>
    </source>
</evidence>
<name>E1VBR6_HALED</name>
<keyword evidence="20" id="KW-1185">Reference proteome</keyword>
<gene>
    <name evidence="17" type="ordered locus">HELO_4339</name>
    <name evidence="18" type="ORF">SR933_16545</name>
</gene>
<dbReference type="PROSITE" id="PS50111">
    <property type="entry name" value="CHEMOTAXIS_TRANSDUC_2"/>
    <property type="match status" value="1"/>
</dbReference>
<evidence type="ECO:0000256" key="4">
    <source>
        <dbReference type="ARBA" id="ARBA00022500"/>
    </source>
</evidence>
<dbReference type="GO" id="GO:0006935">
    <property type="term" value="P:chemotaxis"/>
    <property type="evidence" value="ECO:0007669"/>
    <property type="project" value="UniProtKB-KW"/>
</dbReference>
<evidence type="ECO:0000256" key="11">
    <source>
        <dbReference type="PROSITE-ProRule" id="PRU00284"/>
    </source>
</evidence>
<evidence type="ECO:0000313" key="17">
    <source>
        <dbReference type="EMBL" id="CBV44223.1"/>
    </source>
</evidence>
<dbReference type="GO" id="GO:0005886">
    <property type="term" value="C:plasma membrane"/>
    <property type="evidence" value="ECO:0007669"/>
    <property type="project" value="UniProtKB-SubCell"/>
</dbReference>
<evidence type="ECO:0000256" key="5">
    <source>
        <dbReference type="ARBA" id="ARBA00022519"/>
    </source>
</evidence>
<feature type="coiled-coil region" evidence="12">
    <location>
        <begin position="477"/>
        <end position="504"/>
    </location>
</feature>
<dbReference type="InterPro" id="IPR004090">
    <property type="entry name" value="Chemotax_Me-accpt_rcpt"/>
</dbReference>
<feature type="domain" description="HAMP" evidence="16">
    <location>
        <begin position="220"/>
        <end position="272"/>
    </location>
</feature>
<dbReference type="Gene3D" id="1.10.287.950">
    <property type="entry name" value="Methyl-accepting chemotaxis protein"/>
    <property type="match status" value="1"/>
</dbReference>
<dbReference type="Pfam" id="PF02203">
    <property type="entry name" value="TarH"/>
    <property type="match status" value="1"/>
</dbReference>
<feature type="coiled-coil region" evidence="12">
    <location>
        <begin position="56"/>
        <end position="106"/>
    </location>
</feature>
<dbReference type="CDD" id="cd06225">
    <property type="entry name" value="HAMP"/>
    <property type="match status" value="1"/>
</dbReference>
<keyword evidence="7 14" id="KW-1133">Transmembrane helix</keyword>
<dbReference type="InterPro" id="IPR035440">
    <property type="entry name" value="4HB_MCP_dom_sf"/>
</dbReference>
<organism evidence="17 19">
    <name type="scientific">Halomonas elongata (strain ATCC 33173 / DSM 2581 / NBRC 15536 / NCIMB 2198 / 1H9)</name>
    <dbReference type="NCBI Taxonomy" id="768066"/>
    <lineage>
        <taxon>Bacteria</taxon>
        <taxon>Pseudomonadati</taxon>
        <taxon>Pseudomonadota</taxon>
        <taxon>Gammaproteobacteria</taxon>
        <taxon>Oceanospirillales</taxon>
        <taxon>Halomonadaceae</taxon>
        <taxon>Halomonas</taxon>
    </lineage>
</organism>
<dbReference type="EMBL" id="FN869568">
    <property type="protein sequence ID" value="CBV44223.1"/>
    <property type="molecule type" value="Genomic_DNA"/>
</dbReference>
<keyword evidence="12" id="KW-0175">Coiled coil</keyword>
<dbReference type="RefSeq" id="WP_013334093.1">
    <property type="nucleotide sequence ID" value="NC_014532.2"/>
</dbReference>
<evidence type="ECO:0000256" key="9">
    <source>
        <dbReference type="ARBA" id="ARBA00023224"/>
    </source>
</evidence>
<reference evidence="19" key="3">
    <citation type="journal article" date="2011" name="Environ. Microbiol.">
        <title>A blueprint of ectoine metabolism from the genome of the industrial producer Halomonas elongata DSM 2581(T).</title>
        <authorList>
            <person name="Schwibbert K."/>
            <person name="Marin-Sanguino A."/>
            <person name="Bagyan I."/>
            <person name="Heidrich G."/>
            <person name="Lentzen G."/>
            <person name="Seitz H."/>
            <person name="Rampp M."/>
            <person name="Schuster S.C."/>
            <person name="Klenk H.P."/>
            <person name="Pfeiffer F."/>
            <person name="Oesterhelt D."/>
            <person name="Kunte H.J."/>
        </authorList>
    </citation>
    <scope>NUCLEOTIDE SEQUENCE [LARGE SCALE GENOMIC DNA]</scope>
    <source>
        <strain evidence="19">ATCC 33173 / DSM 2581 / NBRC 15536 / NCIMB 2198 / 1H9</strain>
    </source>
</reference>
<dbReference type="CDD" id="cd11386">
    <property type="entry name" value="MCP_signal"/>
    <property type="match status" value="1"/>
</dbReference>
<feature type="transmembrane region" description="Helical" evidence="14">
    <location>
        <begin position="200"/>
        <end position="218"/>
    </location>
</feature>
<feature type="region of interest" description="Disordered" evidence="13">
    <location>
        <begin position="552"/>
        <end position="581"/>
    </location>
</feature>
<dbReference type="KEGG" id="hel:HELO_4339"/>
<dbReference type="InterPro" id="IPR003660">
    <property type="entry name" value="HAMP_dom"/>
</dbReference>
<feature type="domain" description="Methyl-accepting transducer" evidence="15">
    <location>
        <begin position="277"/>
        <end position="506"/>
    </location>
</feature>
<evidence type="ECO:0000313" key="19">
    <source>
        <dbReference type="Proteomes" id="UP000008707"/>
    </source>
</evidence>
<keyword evidence="6 14" id="KW-0812">Transmembrane</keyword>
<evidence type="ECO:0000256" key="7">
    <source>
        <dbReference type="ARBA" id="ARBA00022989"/>
    </source>
</evidence>
<comment type="similarity">
    <text evidence="10">Belongs to the methyl-accepting chemotaxis (MCP) protein family.</text>
</comment>
<evidence type="ECO:0000256" key="13">
    <source>
        <dbReference type="SAM" id="MobiDB-lite"/>
    </source>
</evidence>
<keyword evidence="4" id="KW-0145">Chemotaxis</keyword>
<reference evidence="18 20" key="4">
    <citation type="submission" date="2023-11" db="EMBL/GenBank/DDBJ databases">
        <title>MicrobeMod: A computational toolkit for identifying prokaryotic methylation and restriction-modification with nanopore sequencing.</title>
        <authorList>
            <person name="Crits-Christoph A."/>
            <person name="Kang S.C."/>
            <person name="Lee H."/>
            <person name="Ostrov N."/>
        </authorList>
    </citation>
    <scope>NUCLEOTIDE SEQUENCE [LARGE SCALE GENOMIC DNA]</scope>
    <source>
        <strain evidence="18 20">ATCC 33173</strain>
    </source>
</reference>
<feature type="compositionally biased region" description="Polar residues" evidence="13">
    <location>
        <begin position="282"/>
        <end position="321"/>
    </location>
</feature>
<dbReference type="Proteomes" id="UP001322512">
    <property type="component" value="Chromosome"/>
</dbReference>
<evidence type="ECO:0000256" key="12">
    <source>
        <dbReference type="SAM" id="Coils"/>
    </source>
</evidence>
<dbReference type="Pfam" id="PF00015">
    <property type="entry name" value="MCPsignal"/>
    <property type="match status" value="1"/>
</dbReference>
<keyword evidence="2" id="KW-1003">Cell membrane</keyword>
<accession>E1VBR6</accession>
<keyword evidence="9 11" id="KW-0807">Transducer</keyword>
<comment type="subcellular location">
    <subcellularLocation>
        <location evidence="1">Cell inner membrane</location>
        <topology evidence="1">Multi-pass membrane protein</topology>
    </subcellularLocation>
</comment>
<dbReference type="SUPFAM" id="SSF58104">
    <property type="entry name" value="Methyl-accepting chemotaxis protein (MCP) signaling domain"/>
    <property type="match status" value="1"/>
</dbReference>
<feature type="region of interest" description="Disordered" evidence="13">
    <location>
        <begin position="282"/>
        <end position="338"/>
    </location>
</feature>
<keyword evidence="3" id="KW-0488">Methylation</keyword>
<keyword evidence="5" id="KW-0997">Cell inner membrane</keyword>
<evidence type="ECO:0000256" key="3">
    <source>
        <dbReference type="ARBA" id="ARBA00022481"/>
    </source>
</evidence>
<evidence type="ECO:0000256" key="2">
    <source>
        <dbReference type="ARBA" id="ARBA00022475"/>
    </source>
</evidence>
<dbReference type="HOGENOM" id="CLU_000445_107_16_6"/>
<evidence type="ECO:0000313" key="18">
    <source>
        <dbReference type="EMBL" id="WPU46837.1"/>
    </source>
</evidence>
<dbReference type="SUPFAM" id="SSF47170">
    <property type="entry name" value="Aspartate receptor, ligand-binding domain"/>
    <property type="match status" value="1"/>
</dbReference>
<evidence type="ECO:0000313" key="20">
    <source>
        <dbReference type="Proteomes" id="UP001322512"/>
    </source>
</evidence>
<evidence type="ECO:0000259" key="15">
    <source>
        <dbReference type="PROSITE" id="PS50111"/>
    </source>
</evidence>
<proteinExistence type="inferred from homology"/>
<dbReference type="InterPro" id="IPR004089">
    <property type="entry name" value="MCPsignal_dom"/>
</dbReference>
<dbReference type="GO" id="GO:0007165">
    <property type="term" value="P:signal transduction"/>
    <property type="evidence" value="ECO:0007669"/>
    <property type="project" value="UniProtKB-KW"/>
</dbReference>
<evidence type="ECO:0000256" key="8">
    <source>
        <dbReference type="ARBA" id="ARBA00023136"/>
    </source>
</evidence>
<dbReference type="PROSITE" id="PS50885">
    <property type="entry name" value="HAMP"/>
    <property type="match status" value="1"/>
</dbReference>
<dbReference type="SMART" id="SM00304">
    <property type="entry name" value="HAMP"/>
    <property type="match status" value="1"/>
</dbReference>
<dbReference type="Proteomes" id="UP000008707">
    <property type="component" value="Chromosome"/>
</dbReference>
<dbReference type="PRINTS" id="PR00260">
    <property type="entry name" value="CHEMTRNSDUCR"/>
</dbReference>
<dbReference type="EMBL" id="CP139472">
    <property type="protein sequence ID" value="WPU46837.1"/>
    <property type="molecule type" value="Genomic_DNA"/>
</dbReference>
<evidence type="ECO:0000256" key="14">
    <source>
        <dbReference type="SAM" id="Phobius"/>
    </source>
</evidence>
<evidence type="ECO:0000256" key="1">
    <source>
        <dbReference type="ARBA" id="ARBA00004429"/>
    </source>
</evidence>
<dbReference type="Gene3D" id="1.20.120.30">
    <property type="entry name" value="Aspartate receptor, ligand-binding domain"/>
    <property type="match status" value="1"/>
</dbReference>
<dbReference type="AlphaFoldDB" id="E1VBR6"/>
<dbReference type="Pfam" id="PF00672">
    <property type="entry name" value="HAMP"/>
    <property type="match status" value="1"/>
</dbReference>
<dbReference type="InterPro" id="IPR003122">
    <property type="entry name" value="Tar_rcpt_lig-bd"/>
</dbReference>
<dbReference type="FunFam" id="1.10.287.950:FF:000001">
    <property type="entry name" value="Methyl-accepting chemotaxis sensory transducer"/>
    <property type="match status" value="1"/>
</dbReference>
<sequence length="581" mass="63131">MKLLDNMTVRVSWSLVLAVFAALVLVLSALGLYTIRYSEDSLHTLNQVNVDQQSTLNRANSQMLFTQLELRNLQARLAQAVWPEERETVKAEAEALSETFDEVEATFQEFLGLPRQQEQQPRIAAVKASFEALMSDGLRPQRQALMEGSAQAFTDRLPEVEQLTRQFYDDAVVFFSAAEQHGSDLYDDFFELAHVLETSMVVVLVVAVLTIILVLWGVTANVVRPLGRLIGYFERMEQGDLSQDIPVRGNNEIGRLYSSLGQMQAGLAETVGTVRASSESIHQGTQSIASGNNDLSSRTEQQAASLEETASSMEELSSTVGQNAENAQQASQLAAEASRTAEQGGQVVGEVVSTMHEISRGSHRVAEIIGTIDSIAFQTNILALNASVEAARAGEHGRGFAVVAQEVRSLASRSASAASEIRELIEASVKQVDAGTGSVDRAGRTMTEVVESVQRVSDIMDEIAAASTEQSNGISQVNEAVTQMDQVTQQNAELVQQAASAATQLEAESGRLREATQRFRLREDTGTVRASASGADEEHETNDLARWMPALMPAGREQDAKGANASSKTRDTGRDEEWESF</sequence>
<dbReference type="InterPro" id="IPR051310">
    <property type="entry name" value="MCP_chemotaxis"/>
</dbReference>
<dbReference type="GeneID" id="91011791"/>
<dbReference type="PANTHER" id="PTHR43531">
    <property type="entry name" value="PROTEIN ICFG"/>
    <property type="match status" value="1"/>
</dbReference>
<dbReference type="GO" id="GO:0004888">
    <property type="term" value="F:transmembrane signaling receptor activity"/>
    <property type="evidence" value="ECO:0007669"/>
    <property type="project" value="InterPro"/>
</dbReference>
<dbReference type="PANTHER" id="PTHR43531:SF14">
    <property type="entry name" value="METHYL-ACCEPTING CHEMOTAXIS PROTEIN I-RELATED"/>
    <property type="match status" value="1"/>
</dbReference>
<dbReference type="SMART" id="SM00283">
    <property type="entry name" value="MA"/>
    <property type="match status" value="1"/>
</dbReference>
<evidence type="ECO:0000256" key="6">
    <source>
        <dbReference type="ARBA" id="ARBA00022692"/>
    </source>
</evidence>
<keyword evidence="8 14" id="KW-0472">Membrane</keyword>
<dbReference type="STRING" id="768066.HELO_4339"/>
<protein>
    <submittedName>
        <fullName evidence="18">Methyl-accepting chemotaxis protein</fullName>
    </submittedName>
    <submittedName>
        <fullName evidence="17">Methyl-accepting chemotaxis sensory transducer</fullName>
    </submittedName>
</protein>
<reference evidence="17" key="1">
    <citation type="journal article" date="2010" name="Environ. Microbiol.">
        <title>A blueprint of ectoine metabolism from the genome of the industrial producer Halomonas elongata DSM 2581(T).</title>
        <authorList>
            <person name="Schwibbert K."/>
            <person name="Marin-Sanguino A."/>
            <person name="Bagyan I."/>
            <person name="Heidrich G."/>
            <person name="Lentzen G."/>
            <person name="Seitz H."/>
            <person name="Rampp M."/>
            <person name="Schuster S.C."/>
            <person name="Klenk H.P."/>
            <person name="Pfeiffer F."/>
            <person name="Oesterhelt D."/>
            <person name="Kunte H.J."/>
        </authorList>
    </citation>
    <scope>NUCLEOTIDE SEQUENCE</scope>
    <source>
        <strain evidence="17">Type strain: DSM 2581</strain>
    </source>
</reference>
<feature type="compositionally biased region" description="Low complexity" evidence="13">
    <location>
        <begin position="322"/>
        <end position="338"/>
    </location>
</feature>
<reference evidence="17" key="2">
    <citation type="submission" date="2010-05" db="EMBL/GenBank/DDBJ databases">
        <title>Revision and reannotation of the Halomonas elongata DSM 2581(T) genome.</title>
        <authorList>
            <person name="Pfeiffer F."/>
            <person name="Bagyan I."/>
            <person name="Alfaro-Espinoza G."/>
            <person name="Zamora-Lagos M.A."/>
            <person name="Habermann B."/>
            <person name="Oesterhelt D."/>
            <person name="Kunte H.J."/>
        </authorList>
    </citation>
    <scope>NUCLEOTIDE SEQUENCE</scope>
    <source>
        <strain evidence="17">Type strain: DSM 2581</strain>
    </source>
</reference>
<evidence type="ECO:0000259" key="16">
    <source>
        <dbReference type="PROSITE" id="PS50885"/>
    </source>
</evidence>